<keyword evidence="10" id="KW-1185">Reference proteome</keyword>
<evidence type="ECO:0000313" key="10">
    <source>
        <dbReference type="Proteomes" id="UP001172684"/>
    </source>
</evidence>
<evidence type="ECO:0000313" key="9">
    <source>
        <dbReference type="EMBL" id="KAJ9662536.1"/>
    </source>
</evidence>
<comment type="caution">
    <text evidence="9">The sequence shown here is derived from an EMBL/GenBank/DDBJ whole genome shotgun (WGS) entry which is preliminary data.</text>
</comment>
<dbReference type="SUPFAM" id="SSF81665">
    <property type="entry name" value="Calcium ATPase, transmembrane domain M"/>
    <property type="match status" value="1"/>
</dbReference>
<keyword evidence="6 7" id="KW-0472">Membrane</keyword>
<feature type="domain" description="HMA" evidence="8">
    <location>
        <begin position="91"/>
        <end position="158"/>
    </location>
</feature>
<reference evidence="9" key="1">
    <citation type="submission" date="2022-10" db="EMBL/GenBank/DDBJ databases">
        <title>Culturing micro-colonial fungi from biological soil crusts in the Mojave desert and describing Neophaeococcomyces mojavensis, and introducing the new genera and species Taxawa tesnikishii.</title>
        <authorList>
            <person name="Kurbessoian T."/>
            <person name="Stajich J.E."/>
        </authorList>
    </citation>
    <scope>NUCLEOTIDE SEQUENCE</scope>
    <source>
        <strain evidence="9">TK_1</strain>
    </source>
</reference>
<dbReference type="InterPro" id="IPR036412">
    <property type="entry name" value="HAD-like_sf"/>
</dbReference>
<feature type="transmembrane region" description="Helical" evidence="7">
    <location>
        <begin position="273"/>
        <end position="291"/>
    </location>
</feature>
<organism evidence="9 10">
    <name type="scientific">Coniosporium apollinis</name>
    <dbReference type="NCBI Taxonomy" id="61459"/>
    <lineage>
        <taxon>Eukaryota</taxon>
        <taxon>Fungi</taxon>
        <taxon>Dikarya</taxon>
        <taxon>Ascomycota</taxon>
        <taxon>Pezizomycotina</taxon>
        <taxon>Dothideomycetes</taxon>
        <taxon>Dothideomycetes incertae sedis</taxon>
        <taxon>Coniosporium</taxon>
    </lineage>
</organism>
<dbReference type="Gene3D" id="2.70.150.10">
    <property type="entry name" value="Calcium-transporting ATPase, cytoplasmic transduction domain A"/>
    <property type="match status" value="1"/>
</dbReference>
<dbReference type="InterPro" id="IPR008250">
    <property type="entry name" value="ATPase_P-typ_transduc_dom_A_sf"/>
</dbReference>
<dbReference type="Pfam" id="PF00702">
    <property type="entry name" value="Hydrolase"/>
    <property type="match status" value="1"/>
</dbReference>
<evidence type="ECO:0000256" key="7">
    <source>
        <dbReference type="RuleBase" id="RU362081"/>
    </source>
</evidence>
<dbReference type="PROSITE" id="PS50846">
    <property type="entry name" value="HMA_2"/>
    <property type="match status" value="1"/>
</dbReference>
<dbReference type="InterPro" id="IPR006121">
    <property type="entry name" value="HMA_dom"/>
</dbReference>
<dbReference type="InterPro" id="IPR036163">
    <property type="entry name" value="HMA_dom_sf"/>
</dbReference>
<dbReference type="Proteomes" id="UP001172684">
    <property type="component" value="Unassembled WGS sequence"/>
</dbReference>
<proteinExistence type="inferred from homology"/>
<dbReference type="NCBIfam" id="TIGR01525">
    <property type="entry name" value="ATPase-IB_hvy"/>
    <property type="match status" value="1"/>
</dbReference>
<dbReference type="Pfam" id="PF00122">
    <property type="entry name" value="E1-E2_ATPase"/>
    <property type="match status" value="1"/>
</dbReference>
<keyword evidence="7" id="KW-0067">ATP-binding</keyword>
<evidence type="ECO:0000256" key="4">
    <source>
        <dbReference type="ARBA" id="ARBA00022967"/>
    </source>
</evidence>
<evidence type="ECO:0000256" key="6">
    <source>
        <dbReference type="ARBA" id="ARBA00023136"/>
    </source>
</evidence>
<dbReference type="InterPro" id="IPR023214">
    <property type="entry name" value="HAD_sf"/>
</dbReference>
<feature type="transmembrane region" description="Helical" evidence="7">
    <location>
        <begin position="489"/>
        <end position="510"/>
    </location>
</feature>
<feature type="transmembrane region" description="Helical" evidence="7">
    <location>
        <begin position="339"/>
        <end position="360"/>
    </location>
</feature>
<dbReference type="SUPFAM" id="SSF56784">
    <property type="entry name" value="HAD-like"/>
    <property type="match status" value="1"/>
</dbReference>
<dbReference type="PANTHER" id="PTHR46594:SF4">
    <property type="entry name" value="P-TYPE CATION-TRANSPORTING ATPASE"/>
    <property type="match status" value="1"/>
</dbReference>
<comment type="subcellular location">
    <subcellularLocation>
        <location evidence="1 7">Membrane</location>
    </subcellularLocation>
</comment>
<dbReference type="InterPro" id="IPR059000">
    <property type="entry name" value="ATPase_P-type_domA"/>
</dbReference>
<dbReference type="InterPro" id="IPR044492">
    <property type="entry name" value="P_typ_ATPase_HD_dom"/>
</dbReference>
<dbReference type="NCBIfam" id="TIGR01511">
    <property type="entry name" value="ATPase-IB1_Cu"/>
    <property type="match status" value="1"/>
</dbReference>
<dbReference type="PROSITE" id="PS01047">
    <property type="entry name" value="HMA_1"/>
    <property type="match status" value="1"/>
</dbReference>
<dbReference type="InterPro" id="IPR056236">
    <property type="entry name" value="HMA_PCA1"/>
</dbReference>
<dbReference type="Pfam" id="PF24534">
    <property type="entry name" value="HMA_PCA1"/>
    <property type="match status" value="1"/>
</dbReference>
<dbReference type="InterPro" id="IPR017969">
    <property type="entry name" value="Heavy-metal-associated_CS"/>
</dbReference>
<evidence type="ECO:0000256" key="3">
    <source>
        <dbReference type="ARBA" id="ARBA00022723"/>
    </source>
</evidence>
<dbReference type="EMBL" id="JAPDRL010000049">
    <property type="protein sequence ID" value="KAJ9662536.1"/>
    <property type="molecule type" value="Genomic_DNA"/>
</dbReference>
<dbReference type="Gene3D" id="3.40.1110.10">
    <property type="entry name" value="Calcium-transporting ATPase, cytoplasmic domain N"/>
    <property type="match status" value="1"/>
</dbReference>
<dbReference type="SFLD" id="SFLDF00027">
    <property type="entry name" value="p-type_atpase"/>
    <property type="match status" value="1"/>
</dbReference>
<dbReference type="PROSITE" id="PS00154">
    <property type="entry name" value="ATPASE_E1_E2"/>
    <property type="match status" value="1"/>
</dbReference>
<keyword evidence="7" id="KW-0547">Nucleotide-binding</keyword>
<accession>A0ABQ9NN85</accession>
<dbReference type="SFLD" id="SFLDG00002">
    <property type="entry name" value="C1.7:_P-type_atpase_like"/>
    <property type="match status" value="1"/>
</dbReference>
<feature type="transmembrane region" description="Helical" evidence="7">
    <location>
        <begin position="859"/>
        <end position="880"/>
    </location>
</feature>
<dbReference type="InterPro" id="IPR001757">
    <property type="entry name" value="P_typ_ATPase"/>
</dbReference>
<feature type="transmembrane region" description="Helical" evidence="7">
    <location>
        <begin position="303"/>
        <end position="327"/>
    </location>
</feature>
<feature type="transmembrane region" description="Helical" evidence="7">
    <location>
        <begin position="830"/>
        <end position="853"/>
    </location>
</feature>
<dbReference type="Gene3D" id="3.40.50.1000">
    <property type="entry name" value="HAD superfamily/HAD-like"/>
    <property type="match status" value="1"/>
</dbReference>
<feature type="transmembrane region" description="Helical" evidence="7">
    <location>
        <begin position="242"/>
        <end position="261"/>
    </location>
</feature>
<dbReference type="CDD" id="cd00371">
    <property type="entry name" value="HMA"/>
    <property type="match status" value="1"/>
</dbReference>
<dbReference type="InterPro" id="IPR018303">
    <property type="entry name" value="ATPase_P-typ_P_site"/>
</dbReference>
<keyword evidence="5 7" id="KW-1133">Transmembrane helix</keyword>
<sequence length="889" mass="94984">MTVTPPTAANIPRMIITIMITIGLDNIRTTRAALTFCPPLNERNQGCHVDDDTEVRLDSDEITRFCEKDTSNASTARRPNPTDIEKTAAHEHVLLAVEGMTCTGCGNKLTRTLEAIPGISNVQVSFVMGSADFDVDPSMSKVEDIVRTAQKATGFRCARTTSGEQFINLLMTRESVKSLSEDLPAGVKQIDLLDKSTARITYDPTVVGARSLVAALGLHTTGLAPPRADASVSGGRKRLLDMLIKTTLAAFFTIPVVVLAWGDTLVDEHSRAYISIVFATVVQALAVPEFYQPAISSLIFSRTVEMDMLVVISISAAYIYSVIAFGFNMAGKPLDTKEFFETSTLLITLVLLGRLIAAFARMRAVAAVSLRSLQASTAVLVEGEETREVDARLLQFGDRFMIMPHAQIPTDGLVTEGVSEVDESMLTGESLPVEKKPGAQVIAGTLNGSGRLTAKLARLPGKNTVTDIANLVEEASNTKPKVQELADKVAGYFVPVVTAIAVIVIIVWVVVSLRVRNESGGKAVSTAITYAIAVLAVSCPCALGLAVPMVLVVAGGVAARGGVVIKSAESIERGHKITDVVFDKTGTLTMGELDVVAEDIVSADYGQVVSIAKALVNDNKHPISVAVAKHLEKQEHQAIRLEDVRVIPGAGVEATWNGSLFRAGNAHWLGVGQVPEVDRLLQQGMTTLCFTKDTELLAVFGLTSILRPEAGTVVRELHTRKITVHLVSGDEERAVEAVARTVGIPMENAAARRSPAEKRVYVQELIKQGKRVAFCGDGTNDAVAIAQANIGIQMGSSSDITRATADVVLLSGLDGIIYLLEVSKASFRRIAFNFVWSAIYNVLAILLAAGAFIRIRIPPAYAGLGEVVSVLPVIIAALTMSGMKRQANL</sequence>
<dbReference type="InterPro" id="IPR027256">
    <property type="entry name" value="P-typ_ATPase_IB"/>
</dbReference>
<evidence type="ECO:0000256" key="2">
    <source>
        <dbReference type="ARBA" id="ARBA00022692"/>
    </source>
</evidence>
<dbReference type="InterPro" id="IPR023298">
    <property type="entry name" value="ATPase_P-typ_TM_dom_sf"/>
</dbReference>
<comment type="similarity">
    <text evidence="7">Belongs to the cation transport ATPase (P-type) (TC 3.A.3) family. Type IB subfamily.</text>
</comment>
<protein>
    <recommendedName>
        <fullName evidence="8">HMA domain-containing protein</fullName>
    </recommendedName>
</protein>
<evidence type="ECO:0000259" key="8">
    <source>
        <dbReference type="PROSITE" id="PS50846"/>
    </source>
</evidence>
<keyword evidence="2 7" id="KW-0812">Transmembrane</keyword>
<dbReference type="PANTHER" id="PTHR46594">
    <property type="entry name" value="P-TYPE CATION-TRANSPORTING ATPASE"/>
    <property type="match status" value="1"/>
</dbReference>
<dbReference type="SFLD" id="SFLDS00003">
    <property type="entry name" value="Haloacid_Dehalogenase"/>
    <property type="match status" value="1"/>
</dbReference>
<dbReference type="NCBIfam" id="TIGR01494">
    <property type="entry name" value="ATPase_P-type"/>
    <property type="match status" value="1"/>
</dbReference>
<dbReference type="SUPFAM" id="SSF55008">
    <property type="entry name" value="HMA, heavy metal-associated domain"/>
    <property type="match status" value="1"/>
</dbReference>
<dbReference type="InterPro" id="IPR023299">
    <property type="entry name" value="ATPase_P-typ_cyto_dom_N"/>
</dbReference>
<gene>
    <name evidence="9" type="ORF">H2201_006024</name>
</gene>
<name>A0ABQ9NN85_9PEZI</name>
<dbReference type="PROSITE" id="PS01229">
    <property type="entry name" value="COF_2"/>
    <property type="match status" value="1"/>
</dbReference>
<evidence type="ECO:0000256" key="5">
    <source>
        <dbReference type="ARBA" id="ARBA00022989"/>
    </source>
</evidence>
<keyword evidence="3 7" id="KW-0479">Metal-binding</keyword>
<evidence type="ECO:0000256" key="1">
    <source>
        <dbReference type="ARBA" id="ARBA00004370"/>
    </source>
</evidence>
<dbReference type="Pfam" id="PF00403">
    <property type="entry name" value="HMA"/>
    <property type="match status" value="1"/>
</dbReference>
<dbReference type="Gene3D" id="3.30.70.100">
    <property type="match status" value="1"/>
</dbReference>
<feature type="transmembrane region" description="Helical" evidence="7">
    <location>
        <begin position="530"/>
        <end position="557"/>
    </location>
</feature>
<dbReference type="SUPFAM" id="SSF81653">
    <property type="entry name" value="Calcium ATPase, transduction domain A"/>
    <property type="match status" value="1"/>
</dbReference>
<keyword evidence="4" id="KW-1278">Translocase</keyword>
<dbReference type="PRINTS" id="PR00119">
    <property type="entry name" value="CATATPASE"/>
</dbReference>